<keyword evidence="4" id="KW-0963">Cytoplasm</keyword>
<keyword evidence="6" id="KW-0677">Repeat</keyword>
<reference evidence="13 14" key="1">
    <citation type="submission" date="2025-05" db="UniProtKB">
        <authorList>
            <consortium name="RefSeq"/>
        </authorList>
    </citation>
    <scope>IDENTIFICATION</scope>
    <source>
        <tissue evidence="13 14">Muscle</tissue>
    </source>
</reference>
<dbReference type="PRINTS" id="PR00320">
    <property type="entry name" value="GPROTEINBRPT"/>
</dbReference>
<feature type="repeat" description="WD" evidence="11">
    <location>
        <begin position="57"/>
        <end position="90"/>
    </location>
</feature>
<keyword evidence="7" id="KW-0653">Protein transport</keyword>
<evidence type="ECO:0000256" key="5">
    <source>
        <dbReference type="ARBA" id="ARBA00022574"/>
    </source>
</evidence>
<dbReference type="PROSITE" id="PS50082">
    <property type="entry name" value="WD_REPEATS_2"/>
    <property type="match status" value="5"/>
</dbReference>
<evidence type="ECO:0000256" key="10">
    <source>
        <dbReference type="ARBA" id="ARBA00032565"/>
    </source>
</evidence>
<dbReference type="InterPro" id="IPR036322">
    <property type="entry name" value="WD40_repeat_dom_sf"/>
</dbReference>
<evidence type="ECO:0000256" key="4">
    <source>
        <dbReference type="ARBA" id="ARBA00022490"/>
    </source>
</evidence>
<dbReference type="InterPro" id="IPR001680">
    <property type="entry name" value="WD40_rpt"/>
</dbReference>
<comment type="similarity">
    <text evidence="9">Belongs to the WD repeat peroxin-7 family.</text>
</comment>
<dbReference type="Gene3D" id="2.130.10.10">
    <property type="entry name" value="YVTN repeat-like/Quinoprotein amine dehydrogenase"/>
    <property type="match status" value="1"/>
</dbReference>
<proteinExistence type="inferred from homology"/>
<dbReference type="InterPro" id="IPR044536">
    <property type="entry name" value="PEX7"/>
</dbReference>
<dbReference type="Proteomes" id="UP000694941">
    <property type="component" value="Unplaced"/>
</dbReference>
<dbReference type="RefSeq" id="XP_013778174.1">
    <property type="nucleotide sequence ID" value="XM_013922720.2"/>
</dbReference>
<name>A0ABM1BAM2_LIMPO</name>
<dbReference type="Pfam" id="PF00400">
    <property type="entry name" value="WD40"/>
    <property type="match status" value="5"/>
</dbReference>
<dbReference type="GeneID" id="106462765"/>
<evidence type="ECO:0000256" key="1">
    <source>
        <dbReference type="ARBA" id="ARBA00004253"/>
    </source>
</evidence>
<dbReference type="PANTHER" id="PTHR46027">
    <property type="entry name" value="PEROXISOMAL TARGETING SIGNAL 2 RECEPTOR"/>
    <property type="match status" value="1"/>
</dbReference>
<keyword evidence="12" id="KW-1185">Reference proteome</keyword>
<feature type="repeat" description="WD" evidence="11">
    <location>
        <begin position="189"/>
        <end position="224"/>
    </location>
</feature>
<evidence type="ECO:0000256" key="3">
    <source>
        <dbReference type="ARBA" id="ARBA00022448"/>
    </source>
</evidence>
<dbReference type="InterPro" id="IPR020472">
    <property type="entry name" value="WD40_PAC1"/>
</dbReference>
<comment type="subcellular location">
    <subcellularLocation>
        <location evidence="2">Cytoplasm</location>
        <location evidence="2">Cytosol</location>
    </subcellularLocation>
    <subcellularLocation>
        <location evidence="1">Peroxisome matrix</location>
    </subcellularLocation>
</comment>
<keyword evidence="3" id="KW-0813">Transport</keyword>
<dbReference type="PROSITE" id="PS00678">
    <property type="entry name" value="WD_REPEATS_1"/>
    <property type="match status" value="1"/>
</dbReference>
<accession>A0ABM1BAM2</accession>
<feature type="repeat" description="WD" evidence="11">
    <location>
        <begin position="145"/>
        <end position="181"/>
    </location>
</feature>
<evidence type="ECO:0000313" key="13">
    <source>
        <dbReference type="RefSeq" id="XP_013778174.1"/>
    </source>
</evidence>
<evidence type="ECO:0000256" key="7">
    <source>
        <dbReference type="ARBA" id="ARBA00022927"/>
    </source>
</evidence>
<dbReference type="PANTHER" id="PTHR46027:SF1">
    <property type="entry name" value="PEROXISOMAL TARGETING SIGNAL 2 RECEPTOR"/>
    <property type="match status" value="1"/>
</dbReference>
<protein>
    <recommendedName>
        <fullName evidence="10">Peroxin-7</fullName>
    </recommendedName>
</protein>
<dbReference type="RefSeq" id="XP_013778183.1">
    <property type="nucleotide sequence ID" value="XM_013922729.2"/>
</dbReference>
<evidence type="ECO:0000256" key="9">
    <source>
        <dbReference type="ARBA" id="ARBA00024017"/>
    </source>
</evidence>
<keyword evidence="5 11" id="KW-0853">WD repeat</keyword>
<evidence type="ECO:0000256" key="8">
    <source>
        <dbReference type="ARBA" id="ARBA00023140"/>
    </source>
</evidence>
<dbReference type="CDD" id="cd00200">
    <property type="entry name" value="WD40"/>
    <property type="match status" value="1"/>
</dbReference>
<evidence type="ECO:0000313" key="14">
    <source>
        <dbReference type="RefSeq" id="XP_013778183.1"/>
    </source>
</evidence>
<dbReference type="PROSITE" id="PS50294">
    <property type="entry name" value="WD_REPEATS_REGION"/>
    <property type="match status" value="3"/>
</dbReference>
<evidence type="ECO:0000256" key="2">
    <source>
        <dbReference type="ARBA" id="ARBA00004514"/>
    </source>
</evidence>
<gene>
    <name evidence="13 14" type="primary">LOC106462765</name>
</gene>
<dbReference type="SMART" id="SM00320">
    <property type="entry name" value="WD40"/>
    <property type="match status" value="6"/>
</dbReference>
<evidence type="ECO:0000313" key="12">
    <source>
        <dbReference type="Proteomes" id="UP000694941"/>
    </source>
</evidence>
<dbReference type="InterPro" id="IPR019775">
    <property type="entry name" value="WD40_repeat_CS"/>
</dbReference>
<evidence type="ECO:0000256" key="6">
    <source>
        <dbReference type="ARBA" id="ARBA00022737"/>
    </source>
</evidence>
<sequence length="317" mass="35588">MSTTFRTTGRHGYGIKFSPFFPNRLACATCQNYGIAGKGSLYILEETPSGLLQSVSISDWTDGLYDVTWSELNSNIVVTGSGDGSVQIWDTGNHQHPVAVLKDHEKEVYSVDWSQTRDEQLLLTASWDKTVKLWDPQTTVLLNTFVGHTSVVYCCVWAPVLKGSFASVSGDGTLRVWSTQNPAQPNLTIAAHDSEILSCDWCKYDKNIIVTGATDGQIRGWDLRLTRQPLFQLTGHTYAVRRVKFSPHVDSLLASVSYDFSTRLWNWKVSPSALHVLENHTEFVYGLDFNAHVNNQLVDCGWDELIQMYRLHLPPNT</sequence>
<evidence type="ECO:0000256" key="11">
    <source>
        <dbReference type="PROSITE-ProRule" id="PRU00221"/>
    </source>
</evidence>
<organism evidence="12 14">
    <name type="scientific">Limulus polyphemus</name>
    <name type="common">Atlantic horseshoe crab</name>
    <dbReference type="NCBI Taxonomy" id="6850"/>
    <lineage>
        <taxon>Eukaryota</taxon>
        <taxon>Metazoa</taxon>
        <taxon>Ecdysozoa</taxon>
        <taxon>Arthropoda</taxon>
        <taxon>Chelicerata</taxon>
        <taxon>Merostomata</taxon>
        <taxon>Xiphosura</taxon>
        <taxon>Limulidae</taxon>
        <taxon>Limulus</taxon>
    </lineage>
</organism>
<dbReference type="SUPFAM" id="SSF50978">
    <property type="entry name" value="WD40 repeat-like"/>
    <property type="match status" value="1"/>
</dbReference>
<feature type="repeat" description="WD" evidence="11">
    <location>
        <begin position="233"/>
        <end position="266"/>
    </location>
</feature>
<keyword evidence="8" id="KW-0576">Peroxisome</keyword>
<dbReference type="InterPro" id="IPR015943">
    <property type="entry name" value="WD40/YVTN_repeat-like_dom_sf"/>
</dbReference>
<feature type="repeat" description="WD" evidence="11">
    <location>
        <begin position="101"/>
        <end position="144"/>
    </location>
</feature>